<dbReference type="Proteomes" id="UP000503447">
    <property type="component" value="Chromosome"/>
</dbReference>
<accession>A0A6M5Z0M8</accession>
<feature type="coiled-coil region" evidence="3">
    <location>
        <begin position="121"/>
        <end position="155"/>
    </location>
</feature>
<dbReference type="InterPro" id="IPR050595">
    <property type="entry name" value="Bact_response_regulator"/>
</dbReference>
<name>A0A6M5Z0M8_9BACT</name>
<dbReference type="EMBL" id="CP053452">
    <property type="protein sequence ID" value="QJW99003.1"/>
    <property type="molecule type" value="Genomic_DNA"/>
</dbReference>
<dbReference type="AlphaFoldDB" id="A0A6M5Z0M8"/>
<organism evidence="5 6">
    <name type="scientific">Frigoriglobus tundricola</name>
    <dbReference type="NCBI Taxonomy" id="2774151"/>
    <lineage>
        <taxon>Bacteria</taxon>
        <taxon>Pseudomonadati</taxon>
        <taxon>Planctomycetota</taxon>
        <taxon>Planctomycetia</taxon>
        <taxon>Gemmatales</taxon>
        <taxon>Gemmataceae</taxon>
        <taxon>Frigoriglobus</taxon>
    </lineage>
</organism>
<evidence type="ECO:0000256" key="3">
    <source>
        <dbReference type="SAM" id="Coils"/>
    </source>
</evidence>
<evidence type="ECO:0000256" key="1">
    <source>
        <dbReference type="ARBA" id="ARBA00022553"/>
    </source>
</evidence>
<keyword evidence="5" id="KW-0489">Methyltransferase</keyword>
<evidence type="ECO:0000313" key="6">
    <source>
        <dbReference type="Proteomes" id="UP000503447"/>
    </source>
</evidence>
<keyword evidence="1 2" id="KW-0597">Phosphoprotein</keyword>
<feature type="modified residue" description="4-aspartylphosphate" evidence="2">
    <location>
        <position position="13"/>
    </location>
</feature>
<dbReference type="Gene3D" id="3.40.50.2300">
    <property type="match status" value="1"/>
</dbReference>
<dbReference type="PANTHER" id="PTHR44591">
    <property type="entry name" value="STRESS RESPONSE REGULATOR PROTEIN 1"/>
    <property type="match status" value="1"/>
</dbReference>
<dbReference type="GO" id="GO:0000160">
    <property type="term" value="P:phosphorelay signal transduction system"/>
    <property type="evidence" value="ECO:0007669"/>
    <property type="project" value="InterPro"/>
</dbReference>
<dbReference type="InterPro" id="IPR001789">
    <property type="entry name" value="Sig_transdc_resp-reg_receiver"/>
</dbReference>
<reference evidence="6" key="1">
    <citation type="submission" date="2020-05" db="EMBL/GenBank/DDBJ databases">
        <title>Frigoriglobus tundricola gen. nov., sp. nov., a psychrotolerant cellulolytic planctomycete of the family Gemmataceae with two divergent copies of 16S rRNA gene.</title>
        <authorList>
            <person name="Kulichevskaya I.S."/>
            <person name="Ivanova A.A."/>
            <person name="Naumoff D.G."/>
            <person name="Beletsky A.V."/>
            <person name="Rijpstra W.I.C."/>
            <person name="Sinninghe Damste J.S."/>
            <person name="Mardanov A.V."/>
            <person name="Ravin N.V."/>
            <person name="Dedysh S.N."/>
        </authorList>
    </citation>
    <scope>NUCLEOTIDE SEQUENCE [LARGE SCALE GENOMIC DNA]</scope>
    <source>
        <strain evidence="6">PL17</strain>
    </source>
</reference>
<evidence type="ECO:0000256" key="2">
    <source>
        <dbReference type="PROSITE-ProRule" id="PRU00169"/>
    </source>
</evidence>
<dbReference type="KEGG" id="ftj:FTUN_6599"/>
<dbReference type="GO" id="GO:0032259">
    <property type="term" value="P:methylation"/>
    <property type="evidence" value="ECO:0007669"/>
    <property type="project" value="UniProtKB-KW"/>
</dbReference>
<proteinExistence type="predicted"/>
<gene>
    <name evidence="5" type="ORF">FTUN_6599</name>
</gene>
<dbReference type="PANTHER" id="PTHR44591:SF23">
    <property type="entry name" value="CHEY SUBFAMILY"/>
    <property type="match status" value="1"/>
</dbReference>
<keyword evidence="5" id="KW-0808">Transferase</keyword>
<evidence type="ECO:0000259" key="4">
    <source>
        <dbReference type="PROSITE" id="PS50110"/>
    </source>
</evidence>
<dbReference type="InterPro" id="IPR011006">
    <property type="entry name" value="CheY-like_superfamily"/>
</dbReference>
<dbReference type="Pfam" id="PF00072">
    <property type="entry name" value="Response_reg"/>
    <property type="match status" value="1"/>
</dbReference>
<sequence>MALQGRPDCLILDINMPQLDGYALAERVRRESSLARVKLIAVSAYSHSDHVRRTEEVGFDYRLTKPALPGELERLLAMIENILKLTEKTEELAQKNVAAAQRTEELAQKNVALAGQTKDLLQEVKEGLKEVKQDVQEIKEEIREVKEQVDQNRVEKSVGSEGQRPS</sequence>
<dbReference type="GO" id="GO:0008168">
    <property type="term" value="F:methyltransferase activity"/>
    <property type="evidence" value="ECO:0007669"/>
    <property type="project" value="UniProtKB-KW"/>
</dbReference>
<keyword evidence="6" id="KW-1185">Reference proteome</keyword>
<feature type="domain" description="Response regulatory" evidence="4">
    <location>
        <begin position="1"/>
        <end position="80"/>
    </location>
</feature>
<dbReference type="SUPFAM" id="SSF58104">
    <property type="entry name" value="Methyl-accepting chemotaxis protein (MCP) signaling domain"/>
    <property type="match status" value="1"/>
</dbReference>
<dbReference type="PROSITE" id="PS50110">
    <property type="entry name" value="RESPONSE_REGULATORY"/>
    <property type="match status" value="1"/>
</dbReference>
<protein>
    <submittedName>
        <fullName evidence="5">Chemotaxis protein methyltransferase CheR</fullName>
    </submittedName>
</protein>
<keyword evidence="3" id="KW-0175">Coiled coil</keyword>
<dbReference type="SUPFAM" id="SSF52172">
    <property type="entry name" value="CheY-like"/>
    <property type="match status" value="1"/>
</dbReference>
<evidence type="ECO:0000313" key="5">
    <source>
        <dbReference type="EMBL" id="QJW99003.1"/>
    </source>
</evidence>